<dbReference type="Pfam" id="PF13460">
    <property type="entry name" value="NAD_binding_10"/>
    <property type="match status" value="1"/>
</dbReference>
<dbReference type="Proteomes" id="UP000433050">
    <property type="component" value="Unassembled WGS sequence"/>
</dbReference>
<dbReference type="SUPFAM" id="SSF51735">
    <property type="entry name" value="NAD(P)-binding Rossmann-fold domains"/>
    <property type="match status" value="1"/>
</dbReference>
<keyword evidence="3" id="KW-1185">Reference proteome</keyword>
<dbReference type="EC" id="1.6.5.2" evidence="2"/>
<dbReference type="InterPro" id="IPR016040">
    <property type="entry name" value="NAD(P)-bd_dom"/>
</dbReference>
<feature type="domain" description="NAD(P)-binding" evidence="1">
    <location>
        <begin position="6"/>
        <end position="183"/>
    </location>
</feature>
<accession>A0A5S9PX10</accession>
<dbReference type="InterPro" id="IPR036291">
    <property type="entry name" value="NAD(P)-bd_dom_sf"/>
</dbReference>
<dbReference type="InterPro" id="IPR052718">
    <property type="entry name" value="NmrA-type_oxidoreductase"/>
</dbReference>
<dbReference type="RefSeq" id="WP_159600663.1">
    <property type="nucleotide sequence ID" value="NZ_CACSAS010000001.1"/>
</dbReference>
<dbReference type="CDD" id="cd05269">
    <property type="entry name" value="TMR_SDR_a"/>
    <property type="match status" value="1"/>
</dbReference>
<dbReference type="Gene3D" id="3.40.50.720">
    <property type="entry name" value="NAD(P)-binding Rossmann-like Domain"/>
    <property type="match status" value="1"/>
</dbReference>
<name>A0A5S9PX10_9HYPH</name>
<evidence type="ECO:0000259" key="1">
    <source>
        <dbReference type="Pfam" id="PF13460"/>
    </source>
</evidence>
<keyword evidence="2" id="KW-0560">Oxidoreductase</keyword>
<reference evidence="2 3" key="1">
    <citation type="submission" date="2019-12" db="EMBL/GenBank/DDBJ databases">
        <authorList>
            <person name="Reyes-Prieto M."/>
        </authorList>
    </citation>
    <scope>NUCLEOTIDE SEQUENCE [LARGE SCALE GENOMIC DNA]</scope>
    <source>
        <strain evidence="2">HF14-78462</strain>
    </source>
</reference>
<dbReference type="GO" id="GO:0003955">
    <property type="term" value="F:NAD(P)H dehydrogenase (quinone) activity"/>
    <property type="evidence" value="ECO:0007669"/>
    <property type="project" value="UniProtKB-EC"/>
</dbReference>
<evidence type="ECO:0000313" key="2">
    <source>
        <dbReference type="EMBL" id="CAA0109155.1"/>
    </source>
</evidence>
<evidence type="ECO:0000313" key="3">
    <source>
        <dbReference type="Proteomes" id="UP000433050"/>
    </source>
</evidence>
<dbReference type="PANTHER" id="PTHR47129:SF1">
    <property type="entry name" value="NMRA-LIKE DOMAIN-CONTAINING PROTEIN"/>
    <property type="match status" value="1"/>
</dbReference>
<dbReference type="AlphaFoldDB" id="A0A5S9PX10"/>
<dbReference type="PANTHER" id="PTHR47129">
    <property type="entry name" value="QUINONE OXIDOREDUCTASE 2"/>
    <property type="match status" value="1"/>
</dbReference>
<organism evidence="2 3">
    <name type="scientific">Starkeya nomas</name>
    <dbReference type="NCBI Taxonomy" id="2666134"/>
    <lineage>
        <taxon>Bacteria</taxon>
        <taxon>Pseudomonadati</taxon>
        <taxon>Pseudomonadota</taxon>
        <taxon>Alphaproteobacteria</taxon>
        <taxon>Hyphomicrobiales</taxon>
        <taxon>Xanthobacteraceae</taxon>
        <taxon>Starkeya</taxon>
    </lineage>
</organism>
<dbReference type="Gene3D" id="3.90.25.10">
    <property type="entry name" value="UDP-galactose 4-epimerase, domain 1"/>
    <property type="match status" value="1"/>
</dbReference>
<gene>
    <name evidence="2" type="primary">qorB</name>
    <name evidence="2" type="ORF">STARVERO_03697</name>
</gene>
<protein>
    <submittedName>
        <fullName evidence="2">Quinone oxidoreductase 2</fullName>
        <ecNumber evidence="2">1.6.5.2</ecNumber>
    </submittedName>
</protein>
<sequence length="284" mass="29072">MYAVTGASGQLGRLVIDALIQKVAPGAVVALVRDPAKAADAAGKGAQVRRFDYSRPDTLAPALAGVERLLLISSSEVGQRAAQHQAVIDAAKAAGVKFIAYTSILHADTNPLDLAVEHRATEEALKASGIPHAVLRNGWYTENFTAGAAPAIAHGVLLGSAGSGRTSAAARADYAAAAVAVLAGTSVATQVYELAGDEAFTQDELAAALAEFSGKPVVYRDLPEAEYGAALEQAGLPGPFAHILADSSAKTAGGALFDDSHVLSRLIGRPTTPWRQTVKEAVGA</sequence>
<proteinExistence type="predicted"/>
<dbReference type="EMBL" id="CACSAS010000001">
    <property type="protein sequence ID" value="CAA0109155.1"/>
    <property type="molecule type" value="Genomic_DNA"/>
</dbReference>